<sequence>MDSTATVNVPQNVSDELTQILSNLVLGDNEIRQNAEMVVNERLAQTPELYILAMANFTTTAPDEQMRSFALILLRRLLFRPPQAFANGDASGASSSSSSPGTRLTLYDHLSEQTRDALEKIVLQALSNEQVPNVKTKAADTVTELANASFQRGRPWPALQGAVFRSISGTPSARECAYRILERCQVLVNDAPSEIFVRGLADNSIEVRLAALKATVAFLSNTSSLSPSTTHSTLLGRALATLPACPSSHTTRFLNTITPLASSHPTLFAPHLNDLLRFLPGLILNKKEYDAGPTPTVARPFPTGGGSAFQFPPASGMSDFHGDDDDDEEREDIRRAALELMVSLSEARPSLVRRVDGWLAALIRACLEGVAELPDDDESLAAWLDADPTNDPTDASYPHVFEQALDRLSCAFAGSPILALAFQYIPGMLASPDWRLRHGALSAIAAMGEGGARVVESELARVVALVIPAFSDPHPRVRHAACQCIGQLCTDLEDVLQARHPNEVFGALLRTLSTTEPRVHSHAAAALINVCEGVSRDALLPYLDPLVASLMRLLEPQVSPIDGKVKNYVQEQAVTTLAMVADASEGAFGRHYSSIMPLLMNVLRNAGNAGDHKKLRWKAMECAGLIAIAVGRDTFRPDVAEFVELLMQIQNSPMDPEDTMLTHYLIATWAKVCQALGPEFEPYLPVVMPPLLNAASAKADVSVWDEEEGVVEERDGWETMSLDGQQVGIRTSAIEEKCQAFETLVIYVSTLGARFAPYLPQSLELVLPALKFLFHEGVREACAMVIPMLLVCGKQSGTLTPQMLSAVFAQLITAARMEPDASFLASLFRCLADCVLVAGGGSSGGASSSVELGAKPADALPQDLRDGILDSVRYQLQGLADKRKGRARRLGLSRDTSRSRSRSRSLSGSPERNRSNADDLEEEREDMALMEELEDFALDEIARLLKLFDSSHPLLVAVGSVKDLGIRSDSEDAD</sequence>
<dbReference type="PANTHER" id="PTHR10527">
    <property type="entry name" value="IMPORTIN BETA"/>
    <property type="match status" value="1"/>
</dbReference>
<evidence type="ECO:0000259" key="10">
    <source>
        <dbReference type="Pfam" id="PF25780"/>
    </source>
</evidence>
<dbReference type="InterPro" id="IPR011989">
    <property type="entry name" value="ARM-like"/>
</dbReference>
<comment type="subcellular location">
    <subcellularLocation>
        <location evidence="2">Cytoplasm</location>
    </subcellularLocation>
    <subcellularLocation>
        <location evidence="1">Nucleus</location>
    </subcellularLocation>
</comment>
<evidence type="ECO:0000259" key="9">
    <source>
        <dbReference type="Pfam" id="PF25574"/>
    </source>
</evidence>
<dbReference type="Pfam" id="PF25574">
    <property type="entry name" value="TPR_IMB1"/>
    <property type="match status" value="1"/>
</dbReference>
<dbReference type="InterPro" id="IPR041653">
    <property type="entry name" value="Importin_rep_4"/>
</dbReference>
<evidence type="ECO:0000256" key="1">
    <source>
        <dbReference type="ARBA" id="ARBA00004123"/>
    </source>
</evidence>
<evidence type="ECO:0000256" key="3">
    <source>
        <dbReference type="ARBA" id="ARBA00022448"/>
    </source>
</evidence>
<dbReference type="InParanoid" id="A0A286UWV6"/>
<evidence type="ECO:0000256" key="7">
    <source>
        <dbReference type="ARBA" id="ARBA00023242"/>
    </source>
</evidence>
<dbReference type="InterPro" id="IPR040122">
    <property type="entry name" value="Importin_beta"/>
</dbReference>
<dbReference type="GO" id="GO:0005634">
    <property type="term" value="C:nucleus"/>
    <property type="evidence" value="ECO:0007669"/>
    <property type="project" value="UniProtKB-SubCell"/>
</dbReference>
<evidence type="ECO:0000256" key="2">
    <source>
        <dbReference type="ARBA" id="ARBA00004496"/>
    </source>
</evidence>
<keyword evidence="5" id="KW-0677">Repeat</keyword>
<evidence type="ECO:0000256" key="8">
    <source>
        <dbReference type="SAM" id="MobiDB-lite"/>
    </source>
</evidence>
<dbReference type="InterPro" id="IPR058584">
    <property type="entry name" value="IMB1_TNPO1-like_TPR"/>
</dbReference>
<dbReference type="FunCoup" id="A0A286UWV6">
    <property type="interactions" value="567"/>
</dbReference>
<dbReference type="InterPro" id="IPR016024">
    <property type="entry name" value="ARM-type_fold"/>
</dbReference>
<dbReference type="SUPFAM" id="SSF48371">
    <property type="entry name" value="ARM repeat"/>
    <property type="match status" value="1"/>
</dbReference>
<gene>
    <name evidence="11" type="ORF">PNOK_0115700</name>
</gene>
<evidence type="ECO:0000256" key="4">
    <source>
        <dbReference type="ARBA" id="ARBA00022490"/>
    </source>
</evidence>
<organism evidence="11 12">
    <name type="scientific">Pyrrhoderma noxium</name>
    <dbReference type="NCBI Taxonomy" id="2282107"/>
    <lineage>
        <taxon>Eukaryota</taxon>
        <taxon>Fungi</taxon>
        <taxon>Dikarya</taxon>
        <taxon>Basidiomycota</taxon>
        <taxon>Agaricomycotina</taxon>
        <taxon>Agaricomycetes</taxon>
        <taxon>Hymenochaetales</taxon>
        <taxon>Hymenochaetaceae</taxon>
        <taxon>Pyrrhoderma</taxon>
    </lineage>
</organism>
<dbReference type="EMBL" id="NBII01000001">
    <property type="protein sequence ID" value="PAV24089.1"/>
    <property type="molecule type" value="Genomic_DNA"/>
</dbReference>
<feature type="region of interest" description="Disordered" evidence="8">
    <location>
        <begin position="885"/>
        <end position="922"/>
    </location>
</feature>
<dbReference type="GO" id="GO:0005737">
    <property type="term" value="C:cytoplasm"/>
    <property type="evidence" value="ECO:0007669"/>
    <property type="project" value="UniProtKB-SubCell"/>
</dbReference>
<feature type="domain" description="Importin subunit beta-1/Transportin-1-like TPR repeats" evidence="9">
    <location>
        <begin position="566"/>
        <end position="700"/>
    </location>
</feature>
<dbReference type="Gene3D" id="1.25.10.10">
    <property type="entry name" value="Leucine-rich Repeat Variant"/>
    <property type="match status" value="1"/>
</dbReference>
<name>A0A286UWV6_9AGAM</name>
<dbReference type="Pfam" id="PF25780">
    <property type="entry name" value="TPR_IPO5"/>
    <property type="match status" value="1"/>
</dbReference>
<accession>A0A286UWV6</accession>
<evidence type="ECO:0000256" key="5">
    <source>
        <dbReference type="ARBA" id="ARBA00022737"/>
    </source>
</evidence>
<keyword evidence="6" id="KW-0653">Protein transport</keyword>
<dbReference type="Proteomes" id="UP000217199">
    <property type="component" value="Unassembled WGS sequence"/>
</dbReference>
<dbReference type="STRING" id="2282107.A0A286UWV6"/>
<protein>
    <submittedName>
        <fullName evidence="11">ARM repeat-containing</fullName>
    </submittedName>
</protein>
<evidence type="ECO:0000313" key="11">
    <source>
        <dbReference type="EMBL" id="PAV24089.1"/>
    </source>
</evidence>
<comment type="caution">
    <text evidence="11">The sequence shown here is derived from an EMBL/GenBank/DDBJ whole genome shotgun (WGS) entry which is preliminary data.</text>
</comment>
<evidence type="ECO:0000256" key="6">
    <source>
        <dbReference type="ARBA" id="ARBA00022927"/>
    </source>
</evidence>
<dbReference type="InterPro" id="IPR057672">
    <property type="entry name" value="TPR_IPO4/5"/>
</dbReference>
<dbReference type="Pfam" id="PF13513">
    <property type="entry name" value="HEAT_EZ"/>
    <property type="match status" value="1"/>
</dbReference>
<feature type="domain" description="IPO4/5-like TPR repeats" evidence="10">
    <location>
        <begin position="131"/>
        <end position="278"/>
    </location>
</feature>
<dbReference type="GO" id="GO:0006606">
    <property type="term" value="P:protein import into nucleus"/>
    <property type="evidence" value="ECO:0007669"/>
    <property type="project" value="InterPro"/>
</dbReference>
<keyword evidence="7" id="KW-0539">Nucleus</keyword>
<evidence type="ECO:0000313" key="12">
    <source>
        <dbReference type="Proteomes" id="UP000217199"/>
    </source>
</evidence>
<proteinExistence type="predicted"/>
<reference evidence="11 12" key="1">
    <citation type="journal article" date="2017" name="Mol. Ecol.">
        <title>Comparative and population genomic landscape of Phellinus noxius: A hypervariable fungus causing root rot in trees.</title>
        <authorList>
            <person name="Chung C.L."/>
            <person name="Lee T.J."/>
            <person name="Akiba M."/>
            <person name="Lee H.H."/>
            <person name="Kuo T.H."/>
            <person name="Liu D."/>
            <person name="Ke H.M."/>
            <person name="Yokoi T."/>
            <person name="Roa M.B."/>
            <person name="Lu M.J."/>
            <person name="Chang Y.Y."/>
            <person name="Ann P.J."/>
            <person name="Tsai J.N."/>
            <person name="Chen C.Y."/>
            <person name="Tzean S.S."/>
            <person name="Ota Y."/>
            <person name="Hattori T."/>
            <person name="Sahashi N."/>
            <person name="Liou R.F."/>
            <person name="Kikuchi T."/>
            <person name="Tsai I.J."/>
        </authorList>
    </citation>
    <scope>NUCLEOTIDE SEQUENCE [LARGE SCALE GENOMIC DNA]</scope>
    <source>
        <strain evidence="11 12">FFPRI411160</strain>
    </source>
</reference>
<keyword evidence="4" id="KW-0963">Cytoplasm</keyword>
<dbReference type="OrthoDB" id="543373at2759"/>
<dbReference type="AlphaFoldDB" id="A0A286UWV6"/>
<keyword evidence="3" id="KW-0813">Transport</keyword>
<dbReference type="Pfam" id="PF18808">
    <property type="entry name" value="Importin_rep_4"/>
    <property type="match status" value="1"/>
</dbReference>
<keyword evidence="12" id="KW-1185">Reference proteome</keyword>